<reference evidence="2 3" key="1">
    <citation type="journal article" date="2018" name="PLoS ONE">
        <title>The draft genome of Kipferlia bialata reveals reductive genome evolution in fornicate parasites.</title>
        <authorList>
            <person name="Tanifuji G."/>
            <person name="Takabayashi S."/>
            <person name="Kume K."/>
            <person name="Takagi M."/>
            <person name="Nakayama T."/>
            <person name="Kamikawa R."/>
            <person name="Inagaki Y."/>
            <person name="Hashimoto T."/>
        </authorList>
    </citation>
    <scope>NUCLEOTIDE SEQUENCE [LARGE SCALE GENOMIC DNA]</scope>
    <source>
        <strain evidence="2">NY0173</strain>
    </source>
</reference>
<feature type="transmembrane region" description="Helical" evidence="1">
    <location>
        <begin position="134"/>
        <end position="161"/>
    </location>
</feature>
<evidence type="ECO:0000313" key="3">
    <source>
        <dbReference type="Proteomes" id="UP000265618"/>
    </source>
</evidence>
<keyword evidence="3" id="KW-1185">Reference proteome</keyword>
<dbReference type="EMBL" id="BDIP01004359">
    <property type="protein sequence ID" value="GIQ88759.1"/>
    <property type="molecule type" value="Genomic_DNA"/>
</dbReference>
<keyword evidence="1" id="KW-0472">Membrane</keyword>
<name>A0A9K3D7I2_9EUKA</name>
<evidence type="ECO:0000313" key="2">
    <source>
        <dbReference type="EMBL" id="GIQ88759.1"/>
    </source>
</evidence>
<feature type="transmembrane region" description="Helical" evidence="1">
    <location>
        <begin position="173"/>
        <end position="194"/>
    </location>
</feature>
<proteinExistence type="predicted"/>
<dbReference type="Proteomes" id="UP000265618">
    <property type="component" value="Unassembled WGS sequence"/>
</dbReference>
<dbReference type="Gene3D" id="1.20.1070.10">
    <property type="entry name" value="Rhodopsin 7-helix transmembrane proteins"/>
    <property type="match status" value="1"/>
</dbReference>
<accession>A0A9K3D7I2</accession>
<protein>
    <submittedName>
        <fullName evidence="2">Uncharacterized protein</fullName>
    </submittedName>
</protein>
<keyword evidence="1" id="KW-1133">Transmembrane helix</keyword>
<sequence length="212" mass="23372">MVAFVLDYACGIGGELVMCCFAHLAFSTITRTPTETQRAVSPKETRDSYIRYSVFVLIVLCALSACVVIGDMGDYAMGTAGQCWFIYDTHNYSLKWFEIPQGLTIVVTIAYLYRGYRHIRSLSGQHLASKSTMWNYAALSFPVPILRMVPTVANACFSLLVVFGLDTEKHSGLYSSMGLLACTTPLCTLVAYAIPRWIIAHASPPTKAPYPV</sequence>
<feature type="transmembrane region" description="Helical" evidence="1">
    <location>
        <begin position="6"/>
        <end position="29"/>
    </location>
</feature>
<gene>
    <name evidence="2" type="ORF">KIPB_011084</name>
</gene>
<feature type="transmembrane region" description="Helical" evidence="1">
    <location>
        <begin position="49"/>
        <end position="70"/>
    </location>
</feature>
<keyword evidence="1" id="KW-0812">Transmembrane</keyword>
<organism evidence="2 3">
    <name type="scientific">Kipferlia bialata</name>
    <dbReference type="NCBI Taxonomy" id="797122"/>
    <lineage>
        <taxon>Eukaryota</taxon>
        <taxon>Metamonada</taxon>
        <taxon>Carpediemonas-like organisms</taxon>
        <taxon>Kipferlia</taxon>
    </lineage>
</organism>
<comment type="caution">
    <text evidence="2">The sequence shown here is derived from an EMBL/GenBank/DDBJ whole genome shotgun (WGS) entry which is preliminary data.</text>
</comment>
<dbReference type="AlphaFoldDB" id="A0A9K3D7I2"/>
<evidence type="ECO:0000256" key="1">
    <source>
        <dbReference type="SAM" id="Phobius"/>
    </source>
</evidence>